<protein>
    <submittedName>
        <fullName evidence="3">Uncharacterized protein</fullName>
    </submittedName>
</protein>
<evidence type="ECO:0000313" key="4">
    <source>
        <dbReference type="Proteomes" id="UP000285146"/>
    </source>
</evidence>
<dbReference type="AlphaFoldDB" id="A0A423XN57"/>
<accession>A0A423XN57</accession>
<comment type="caution">
    <text evidence="3">The sequence shown here is derived from an EMBL/GenBank/DDBJ whole genome shotgun (WGS) entry which is preliminary data.</text>
</comment>
<sequence length="99" mass="10571">MGGSTTKQSTALSSNWPNTSTRRRGPSPVRFLAVPVVLVALAAAIVRPPPLRLVPRAAAVTAVDEEEDLCIMASLSLSEFDVVICERPTEAKNLVLSRT</sequence>
<name>A0A423XN57_9PEZI</name>
<keyword evidence="2" id="KW-0472">Membrane</keyword>
<dbReference type="EMBL" id="LKEB01000001">
    <property type="protein sequence ID" value="ROW18083.1"/>
    <property type="molecule type" value="Genomic_DNA"/>
</dbReference>
<evidence type="ECO:0000256" key="2">
    <source>
        <dbReference type="SAM" id="Phobius"/>
    </source>
</evidence>
<keyword evidence="2" id="KW-0812">Transmembrane</keyword>
<keyword evidence="2" id="KW-1133">Transmembrane helix</keyword>
<proteinExistence type="predicted"/>
<feature type="compositionally biased region" description="Polar residues" evidence="1">
    <location>
        <begin position="1"/>
        <end position="20"/>
    </location>
</feature>
<dbReference type="Proteomes" id="UP000285146">
    <property type="component" value="Unassembled WGS sequence"/>
</dbReference>
<dbReference type="InParanoid" id="A0A423XN57"/>
<feature type="region of interest" description="Disordered" evidence="1">
    <location>
        <begin position="1"/>
        <end position="26"/>
    </location>
</feature>
<evidence type="ECO:0000256" key="1">
    <source>
        <dbReference type="SAM" id="MobiDB-lite"/>
    </source>
</evidence>
<reference evidence="3 4" key="1">
    <citation type="submission" date="2015-09" db="EMBL/GenBank/DDBJ databases">
        <title>Host preference determinants of Valsa canker pathogens revealed by comparative genomics.</title>
        <authorList>
            <person name="Yin Z."/>
            <person name="Huang L."/>
        </authorList>
    </citation>
    <scope>NUCLEOTIDE SEQUENCE [LARGE SCALE GENOMIC DNA]</scope>
    <source>
        <strain evidence="3 4">SXYLt</strain>
    </source>
</reference>
<keyword evidence="4" id="KW-1185">Reference proteome</keyword>
<gene>
    <name evidence="3" type="ORF">VPNG_00055</name>
</gene>
<evidence type="ECO:0000313" key="3">
    <source>
        <dbReference type="EMBL" id="ROW18083.1"/>
    </source>
</evidence>
<feature type="transmembrane region" description="Helical" evidence="2">
    <location>
        <begin position="29"/>
        <end position="46"/>
    </location>
</feature>
<organism evidence="3 4">
    <name type="scientific">Cytospora leucostoma</name>
    <dbReference type="NCBI Taxonomy" id="1230097"/>
    <lineage>
        <taxon>Eukaryota</taxon>
        <taxon>Fungi</taxon>
        <taxon>Dikarya</taxon>
        <taxon>Ascomycota</taxon>
        <taxon>Pezizomycotina</taxon>
        <taxon>Sordariomycetes</taxon>
        <taxon>Sordariomycetidae</taxon>
        <taxon>Diaporthales</taxon>
        <taxon>Cytosporaceae</taxon>
        <taxon>Cytospora</taxon>
    </lineage>
</organism>